<comment type="subcellular location">
    <subcellularLocation>
        <location evidence="1">Nucleus</location>
        <location evidence="1">Nucleolus</location>
    </subcellularLocation>
</comment>
<feature type="domain" description="U3 small nucleolar RNA-associated protein 6 N-terminal" evidence="5">
    <location>
        <begin position="12"/>
        <end position="85"/>
    </location>
</feature>
<dbReference type="Pfam" id="PF08640">
    <property type="entry name" value="U3_assoc_6"/>
    <property type="match status" value="1"/>
</dbReference>
<evidence type="ECO:0000256" key="1">
    <source>
        <dbReference type="ARBA" id="ARBA00004604"/>
    </source>
</evidence>
<name>A0A9P0CMY2_9CUCU</name>
<dbReference type="AlphaFoldDB" id="A0A9P0CMY2"/>
<organism evidence="6 7">
    <name type="scientific">Psylliodes chrysocephalus</name>
    <dbReference type="NCBI Taxonomy" id="3402493"/>
    <lineage>
        <taxon>Eukaryota</taxon>
        <taxon>Metazoa</taxon>
        <taxon>Ecdysozoa</taxon>
        <taxon>Arthropoda</taxon>
        <taxon>Hexapoda</taxon>
        <taxon>Insecta</taxon>
        <taxon>Pterygota</taxon>
        <taxon>Neoptera</taxon>
        <taxon>Endopterygota</taxon>
        <taxon>Coleoptera</taxon>
        <taxon>Polyphaga</taxon>
        <taxon>Cucujiformia</taxon>
        <taxon>Chrysomeloidea</taxon>
        <taxon>Chrysomelidae</taxon>
        <taxon>Galerucinae</taxon>
        <taxon>Alticini</taxon>
        <taxon>Psylliodes</taxon>
    </lineage>
</organism>
<accession>A0A9P0CMY2</accession>
<dbReference type="SUPFAM" id="SSF48452">
    <property type="entry name" value="TPR-like"/>
    <property type="match status" value="1"/>
</dbReference>
<proteinExistence type="predicted"/>
<evidence type="ECO:0000259" key="5">
    <source>
        <dbReference type="Pfam" id="PF08640"/>
    </source>
</evidence>
<dbReference type="PANTHER" id="PTHR23271">
    <property type="entry name" value="HEPATOCELLULAR CARCINOMA-ASSOCIATED ANTIGEN 66"/>
    <property type="match status" value="1"/>
</dbReference>
<dbReference type="InterPro" id="IPR011990">
    <property type="entry name" value="TPR-like_helical_dom_sf"/>
</dbReference>
<keyword evidence="7" id="KW-1185">Reference proteome</keyword>
<dbReference type="InterPro" id="IPR055347">
    <property type="entry name" value="UTP6_N"/>
</dbReference>
<evidence type="ECO:0000313" key="6">
    <source>
        <dbReference type="EMBL" id="CAH1103478.1"/>
    </source>
</evidence>
<keyword evidence="4" id="KW-0539">Nucleus</keyword>
<evidence type="ECO:0000256" key="2">
    <source>
        <dbReference type="ARBA" id="ARBA00022552"/>
    </source>
</evidence>
<dbReference type="GO" id="GO:0000462">
    <property type="term" value="P:maturation of SSU-rRNA from tricistronic rRNA transcript (SSU-rRNA, 5.8S rRNA, LSU-rRNA)"/>
    <property type="evidence" value="ECO:0007669"/>
    <property type="project" value="InterPro"/>
</dbReference>
<dbReference type="GO" id="GO:0030515">
    <property type="term" value="F:snoRNA binding"/>
    <property type="evidence" value="ECO:0007669"/>
    <property type="project" value="InterPro"/>
</dbReference>
<dbReference type="Proteomes" id="UP001153636">
    <property type="component" value="Chromosome 14"/>
</dbReference>
<evidence type="ECO:0000256" key="3">
    <source>
        <dbReference type="ARBA" id="ARBA00022737"/>
    </source>
</evidence>
<dbReference type="EMBL" id="OV651826">
    <property type="protein sequence ID" value="CAH1103478.1"/>
    <property type="molecule type" value="Genomic_DNA"/>
</dbReference>
<dbReference type="Gene3D" id="1.25.40.10">
    <property type="entry name" value="Tetratricopeptide repeat domain"/>
    <property type="match status" value="1"/>
</dbReference>
<evidence type="ECO:0000313" key="7">
    <source>
        <dbReference type="Proteomes" id="UP001153636"/>
    </source>
</evidence>
<dbReference type="InterPro" id="IPR013949">
    <property type="entry name" value="Utp6"/>
</dbReference>
<dbReference type="GO" id="GO:0032040">
    <property type="term" value="C:small-subunit processome"/>
    <property type="evidence" value="ECO:0007669"/>
    <property type="project" value="TreeGrafter"/>
</dbReference>
<evidence type="ECO:0000256" key="4">
    <source>
        <dbReference type="ARBA" id="ARBA00023242"/>
    </source>
</evidence>
<sequence>MGCLGAIAKFPIEEWSDEITEMKRLKLYKIYEIRNILQKRKQYEIKLRGPMQELMDYTKFIRFEKDLVRDVQIRRKKLKILEGRNNIELRLFKKIKNLFENAVRRFTDYKLCLTYIRFCKSSNFEPDMEHVEYIVTSFPEVSTVWLESASWVRKKSIREAISLINRALVLNPTYSILHNEVIKLELLSTNRVCSREELQKRHEIYCKKINLYLDEFFENVYDYRGLVRVLETLEVYPYTILLQYRIIEKMMTDFVNEEEVWQFLGEREKNGKHYPIPCDDDSLKSTTFCLTRCIEKYEQGIVHICPSKKSELWKLFLDCLIDLYYFYKNDNELLFSFIQNILFQKFHEATEDSSLVLDEDHYSMCADLEEELDDKLKIVEIGLAVLPTSIELWKLKLEILLKKDVSQIKEQFKKGILILKEESAPLWRMIINYHLNYSSINTIKEIYEEAIKQPEEISNVIKPEYLEWVGTNLGIRAAREVYKEISETLPFCKNLHEEMFKLERKEFYIDVQDLERPLLLACHQFGHLDSEVWINLRNCYYQFIYLFKIEIPDFNIKAKYLHIGFEAEKALKDNEEMLIKFRNSYGLGKQLVTKSYQSSFDNRYLNFEVIPSFYKVLADLNDYDSDDDDDL</sequence>
<gene>
    <name evidence="6" type="ORF">PSYICH_LOCUS4658</name>
</gene>
<dbReference type="OrthoDB" id="28112at2759"/>
<keyword evidence="2" id="KW-0698">rRNA processing</keyword>
<reference evidence="6" key="1">
    <citation type="submission" date="2022-01" db="EMBL/GenBank/DDBJ databases">
        <authorList>
            <person name="King R."/>
        </authorList>
    </citation>
    <scope>NUCLEOTIDE SEQUENCE</scope>
</reference>
<dbReference type="PANTHER" id="PTHR23271:SF1">
    <property type="entry name" value="U3 SMALL NUCLEOLAR RNA-ASSOCIATED PROTEIN 6 HOMOLOG"/>
    <property type="match status" value="1"/>
</dbReference>
<protein>
    <recommendedName>
        <fullName evidence="5">U3 small nucleolar RNA-associated protein 6 N-terminal domain-containing protein</fullName>
    </recommendedName>
</protein>
<keyword evidence="3" id="KW-0677">Repeat</keyword>
<dbReference type="GO" id="GO:0034388">
    <property type="term" value="C:Pwp2p-containing subcomplex of 90S preribosome"/>
    <property type="evidence" value="ECO:0007669"/>
    <property type="project" value="TreeGrafter"/>
</dbReference>